<dbReference type="Proteomes" id="UP000182902">
    <property type="component" value="Unassembled WGS sequence"/>
</dbReference>
<proteinExistence type="predicted"/>
<name>A0A1H3DNJ2_9PSED</name>
<sequence>MRTVTYKGSIYVNPDAESLQHIGLSSDDAAEVMALLVSSETLQRRDELLQVAAIRIAPLLDAQELGKATDDELARLQAWRLYRVELNRLDKQAGFPSSIDWPIAPIQ</sequence>
<dbReference type="Pfam" id="PF02413">
    <property type="entry name" value="Caudo_TAP"/>
    <property type="match status" value="1"/>
</dbReference>
<organism evidence="1 2">
    <name type="scientific">Pseudomonas salomonii</name>
    <dbReference type="NCBI Taxonomy" id="191391"/>
    <lineage>
        <taxon>Bacteria</taxon>
        <taxon>Pseudomonadati</taxon>
        <taxon>Pseudomonadota</taxon>
        <taxon>Gammaproteobacteria</taxon>
        <taxon>Pseudomonadales</taxon>
        <taxon>Pseudomonadaceae</taxon>
        <taxon>Pseudomonas</taxon>
    </lineage>
</organism>
<dbReference type="EMBL" id="FNOX01000001">
    <property type="protein sequence ID" value="SDX67985.1"/>
    <property type="molecule type" value="Genomic_DNA"/>
</dbReference>
<dbReference type="RefSeq" id="WP_244160690.1">
    <property type="nucleotide sequence ID" value="NZ_FNOX01000001.1"/>
</dbReference>
<gene>
    <name evidence="1" type="ORF">SAMN05216247_101622</name>
</gene>
<dbReference type="AlphaFoldDB" id="A0A1H3DNJ2"/>
<evidence type="ECO:0000313" key="2">
    <source>
        <dbReference type="Proteomes" id="UP000182902"/>
    </source>
</evidence>
<evidence type="ECO:0000313" key="1">
    <source>
        <dbReference type="EMBL" id="SDX67985.1"/>
    </source>
</evidence>
<dbReference type="InterPro" id="IPR003458">
    <property type="entry name" value="Phage_T4_Gp38_tail_assem"/>
</dbReference>
<accession>A0A1H3DNJ2</accession>
<reference evidence="1 2" key="1">
    <citation type="submission" date="2016-10" db="EMBL/GenBank/DDBJ databases">
        <authorList>
            <person name="de Groot N.N."/>
        </authorList>
    </citation>
    <scope>NUCLEOTIDE SEQUENCE [LARGE SCALE GENOMIC DNA]</scope>
    <source>
        <strain evidence="1 2">ICMP 14252</strain>
    </source>
</reference>
<protein>
    <submittedName>
        <fullName evidence="1">Virus tail fibre assembly protein, lambda gpK</fullName>
    </submittedName>
</protein>